<dbReference type="OrthoDB" id="7364857at2"/>
<sequence length="59" mass="6905">MKYRWDEVNQMRDILEAEIRGHHFDREHARRLAVTLARMFPDCAQSMGRVAERMASGTG</sequence>
<organism evidence="1 2">
    <name type="scientific">Paramagnetospirillum marisnigri</name>
    <dbReference type="NCBI Taxonomy" id="1285242"/>
    <lineage>
        <taxon>Bacteria</taxon>
        <taxon>Pseudomonadati</taxon>
        <taxon>Pseudomonadota</taxon>
        <taxon>Alphaproteobacteria</taxon>
        <taxon>Rhodospirillales</taxon>
        <taxon>Magnetospirillaceae</taxon>
        <taxon>Paramagnetospirillum</taxon>
    </lineage>
</organism>
<keyword evidence="2" id="KW-1185">Reference proteome</keyword>
<protein>
    <submittedName>
        <fullName evidence="1">Uncharacterized protein</fullName>
    </submittedName>
</protein>
<dbReference type="AlphaFoldDB" id="A0A178ME17"/>
<comment type="caution">
    <text evidence="1">The sequence shown here is derived from an EMBL/GenBank/DDBJ whole genome shotgun (WGS) entry which is preliminary data.</text>
</comment>
<reference evidence="1 2" key="1">
    <citation type="submission" date="2016-04" db="EMBL/GenBank/DDBJ databases">
        <title>Draft genome sequence of freshwater magnetotactic bacteria Magnetospirillum marisnigri SP-1 and Magnetospirillum moscoviense BB-1.</title>
        <authorList>
            <person name="Koziaeva V."/>
            <person name="Dziuba M.V."/>
            <person name="Ivanov T.M."/>
            <person name="Kuznetsov B."/>
            <person name="Grouzdev D.S."/>
        </authorList>
    </citation>
    <scope>NUCLEOTIDE SEQUENCE [LARGE SCALE GENOMIC DNA]</scope>
    <source>
        <strain evidence="1 2">SP-1</strain>
    </source>
</reference>
<proteinExistence type="predicted"/>
<gene>
    <name evidence="1" type="ORF">A6A04_06200</name>
</gene>
<dbReference type="EMBL" id="LWQT01000088">
    <property type="protein sequence ID" value="OAN46783.1"/>
    <property type="molecule type" value="Genomic_DNA"/>
</dbReference>
<evidence type="ECO:0000313" key="2">
    <source>
        <dbReference type="Proteomes" id="UP000078428"/>
    </source>
</evidence>
<evidence type="ECO:0000313" key="1">
    <source>
        <dbReference type="EMBL" id="OAN46783.1"/>
    </source>
</evidence>
<dbReference type="Proteomes" id="UP000078428">
    <property type="component" value="Unassembled WGS sequence"/>
</dbReference>
<name>A0A178ME17_9PROT</name>
<dbReference type="RefSeq" id="WP_068494917.1">
    <property type="nucleotide sequence ID" value="NZ_LWQT01000088.1"/>
</dbReference>
<accession>A0A178ME17</accession>